<evidence type="ECO:0000313" key="1">
    <source>
        <dbReference type="EMBL" id="WUT80838.1"/>
    </source>
</evidence>
<dbReference type="RefSeq" id="WP_329394746.1">
    <property type="nucleotide sequence ID" value="NZ_CP109019.1"/>
</dbReference>
<proteinExistence type="predicted"/>
<dbReference type="EMBL" id="CP109019">
    <property type="protein sequence ID" value="WUT80838.1"/>
    <property type="molecule type" value="Genomic_DNA"/>
</dbReference>
<evidence type="ECO:0000313" key="2">
    <source>
        <dbReference type="Proteomes" id="UP001432060"/>
    </source>
</evidence>
<keyword evidence="2" id="KW-1185">Reference proteome</keyword>
<dbReference type="Proteomes" id="UP001432060">
    <property type="component" value="Chromosome"/>
</dbReference>
<accession>A0ABZ1XBG5</accession>
<protein>
    <submittedName>
        <fullName evidence="1">Uncharacterized protein</fullName>
    </submittedName>
</protein>
<sequence>MGHGGHGGAAAQIVPACSAASDAEALRSSVLGAVLVVPSEGAGDAQKTLAQLLQVGGEFGGPVDRPVEPEVDGEELLADVVGVVGGQVEDAGVVVEGADAAGQGVVRARTVAASAGTEAWKV</sequence>
<organism evidence="1 2">
    <name type="scientific">Streptomyces melanogenes</name>
    <dbReference type="NCBI Taxonomy" id="67326"/>
    <lineage>
        <taxon>Bacteria</taxon>
        <taxon>Bacillati</taxon>
        <taxon>Actinomycetota</taxon>
        <taxon>Actinomycetes</taxon>
        <taxon>Kitasatosporales</taxon>
        <taxon>Streptomycetaceae</taxon>
        <taxon>Streptomyces</taxon>
    </lineage>
</organism>
<reference evidence="1" key="1">
    <citation type="submission" date="2022-10" db="EMBL/GenBank/DDBJ databases">
        <title>The complete genomes of actinobacterial strains from the NBC collection.</title>
        <authorList>
            <person name="Joergensen T.S."/>
            <person name="Alvarez Arevalo M."/>
            <person name="Sterndorff E.B."/>
            <person name="Faurdal D."/>
            <person name="Vuksanovic O."/>
            <person name="Mourched A.-S."/>
            <person name="Charusanti P."/>
            <person name="Shaw S."/>
            <person name="Blin K."/>
            <person name="Weber T."/>
        </authorList>
    </citation>
    <scope>NUCLEOTIDE SEQUENCE</scope>
    <source>
        <strain evidence="1">NBC_00668</strain>
    </source>
</reference>
<gene>
    <name evidence="1" type="ORF">OG515_00880</name>
</gene>
<name>A0ABZ1XBG5_9ACTN</name>